<evidence type="ECO:0008006" key="4">
    <source>
        <dbReference type="Google" id="ProtNLM"/>
    </source>
</evidence>
<feature type="transmembrane region" description="Helical" evidence="1">
    <location>
        <begin position="97"/>
        <end position="119"/>
    </location>
</feature>
<dbReference type="Pfam" id="PF19528">
    <property type="entry name" value="DUF6056"/>
    <property type="match status" value="1"/>
</dbReference>
<protein>
    <recommendedName>
        <fullName evidence="4">4-amino-4-deoxy-L-arabinose transferase</fullName>
    </recommendedName>
</protein>
<feature type="transmembrane region" description="Helical" evidence="1">
    <location>
        <begin position="397"/>
        <end position="414"/>
    </location>
</feature>
<feature type="transmembrane region" description="Helical" evidence="1">
    <location>
        <begin position="131"/>
        <end position="149"/>
    </location>
</feature>
<sequence length="514" mass="55729">MPQNSRFLFTRPVYVGVLLLALLPFLGLMCYAHPAIDDFDNAATAAKMGRGGALWYWYTHWSGRYVTIGLSTWLNPLSYAPSAGAAPAGLLVLRGMLLLSGAVLIASVQQFFQALLLVLPKPEGAAFPPSRLAWALALAVLALGLNALPEPFTLLYWYSGVLNYLLPLIFVLGFCAGALRTLHLPPGEPTRRKWTLVAGLCLVGAMGGGELSLLACGLLLVGLGVWVYISDRPSQLAARRVWWIWMVAGLVAAGLFLGAPGNWNRLGFVLVDSGADFGTWPHRLALLAPRTALATARLAARPPVAGALVILVGSIWLTTAGAPIPRPKRWELAGVLGVFVLLNSLGVAFLKITFMRDLWVEALPGRVVNYLVLQLLISTAALMLWARPWLPPLPPKLRAAVVLPALALLLLLTGQTRRAWQELLLVAPGYNQQMHSRYQILDDARRRHAPQAILAPLQLPDATGVLVPIPSARQRADVNLELSTDYTQKNNQLLAHYYGVPCVYLSAPPVAPQP</sequence>
<name>A0A212UC25_9BACT</name>
<feature type="transmembrane region" description="Helical" evidence="1">
    <location>
        <begin position="241"/>
        <end position="259"/>
    </location>
</feature>
<proteinExistence type="predicted"/>
<feature type="transmembrane region" description="Helical" evidence="1">
    <location>
        <begin position="304"/>
        <end position="324"/>
    </location>
</feature>
<feature type="transmembrane region" description="Helical" evidence="1">
    <location>
        <begin position="200"/>
        <end position="229"/>
    </location>
</feature>
<feature type="transmembrane region" description="Helical" evidence="1">
    <location>
        <begin position="155"/>
        <end position="179"/>
    </location>
</feature>
<dbReference type="RefSeq" id="WP_141106578.1">
    <property type="nucleotide sequence ID" value="NZ_FYEW01000002.1"/>
</dbReference>
<feature type="transmembrane region" description="Helical" evidence="1">
    <location>
        <begin position="12"/>
        <end position="34"/>
    </location>
</feature>
<keyword evidence="1" id="KW-0472">Membrane</keyword>
<keyword evidence="3" id="KW-1185">Reference proteome</keyword>
<keyword evidence="1" id="KW-1133">Transmembrane helix</keyword>
<dbReference type="InterPro" id="IPR045691">
    <property type="entry name" value="DUF6056"/>
</dbReference>
<dbReference type="OrthoDB" id="865426at2"/>
<dbReference type="AlphaFoldDB" id="A0A212UC25"/>
<gene>
    <name evidence="2" type="ORF">SAMN06265337_3016</name>
</gene>
<accession>A0A212UC25</accession>
<evidence type="ECO:0000313" key="3">
    <source>
        <dbReference type="Proteomes" id="UP000198131"/>
    </source>
</evidence>
<feature type="transmembrane region" description="Helical" evidence="1">
    <location>
        <begin position="367"/>
        <end position="385"/>
    </location>
</feature>
<evidence type="ECO:0000313" key="2">
    <source>
        <dbReference type="EMBL" id="SNC75710.1"/>
    </source>
</evidence>
<feature type="transmembrane region" description="Helical" evidence="1">
    <location>
        <begin position="330"/>
        <end position="355"/>
    </location>
</feature>
<dbReference type="Proteomes" id="UP000198131">
    <property type="component" value="Unassembled WGS sequence"/>
</dbReference>
<keyword evidence="1" id="KW-0812">Transmembrane</keyword>
<evidence type="ECO:0000256" key="1">
    <source>
        <dbReference type="SAM" id="Phobius"/>
    </source>
</evidence>
<dbReference type="EMBL" id="FYEW01000002">
    <property type="protein sequence ID" value="SNC75710.1"/>
    <property type="molecule type" value="Genomic_DNA"/>
</dbReference>
<reference evidence="3" key="1">
    <citation type="submission" date="2017-06" db="EMBL/GenBank/DDBJ databases">
        <authorList>
            <person name="Varghese N."/>
            <person name="Submissions S."/>
        </authorList>
    </citation>
    <scope>NUCLEOTIDE SEQUENCE [LARGE SCALE GENOMIC DNA]</scope>
    <source>
        <strain evidence="3">DSM 11116</strain>
    </source>
</reference>
<organism evidence="2 3">
    <name type="scientific">Hymenobacter gelipurpurascens</name>
    <dbReference type="NCBI Taxonomy" id="89968"/>
    <lineage>
        <taxon>Bacteria</taxon>
        <taxon>Pseudomonadati</taxon>
        <taxon>Bacteroidota</taxon>
        <taxon>Cytophagia</taxon>
        <taxon>Cytophagales</taxon>
        <taxon>Hymenobacteraceae</taxon>
        <taxon>Hymenobacter</taxon>
    </lineage>
</organism>